<evidence type="ECO:0000259" key="1">
    <source>
        <dbReference type="Pfam" id="PF22466"/>
    </source>
</evidence>
<keyword evidence="3" id="KW-1185">Reference proteome</keyword>
<gene>
    <name evidence="2" type="ORF">SteCoe_36522</name>
</gene>
<sequence>MIKRGYWDIDDILADEEPIMVQVTKTIKGAGFLNPESGELDLNEHTRFTIPLWLAENMATRELAKIELPKIFGESYLNILEADPRIISLKDRSNYFFEVATKLNDFLQDGKFITPLQKVFVARFVHLYNEITHNSDPKIIKKLTELERDIYEKGMKTTREFFDWRERKFDIIRSAQHVVNNAKRFKLK</sequence>
<dbReference type="InterPro" id="IPR036224">
    <property type="entry name" value="GINS_bundle-like_dom_sf"/>
</dbReference>
<dbReference type="AlphaFoldDB" id="A0A1R2AQ19"/>
<dbReference type="SUPFAM" id="SSF158573">
    <property type="entry name" value="GINS helical bundle-like"/>
    <property type="match status" value="1"/>
</dbReference>
<dbReference type="PANTHER" id="PTHR22768:SF0">
    <property type="entry name" value="DNA REPLICATION COMPLEX GINS PROTEIN PSF3"/>
    <property type="match status" value="1"/>
</dbReference>
<dbReference type="InterPro" id="IPR055221">
    <property type="entry name" value="PSF3_N"/>
</dbReference>
<dbReference type="CDD" id="cd11713">
    <property type="entry name" value="GINS_A_psf3"/>
    <property type="match status" value="1"/>
</dbReference>
<evidence type="ECO:0000313" key="2">
    <source>
        <dbReference type="EMBL" id="OMJ66586.1"/>
    </source>
</evidence>
<evidence type="ECO:0000313" key="3">
    <source>
        <dbReference type="Proteomes" id="UP000187209"/>
    </source>
</evidence>
<dbReference type="InterPro" id="IPR010492">
    <property type="entry name" value="GINS_Psf3"/>
</dbReference>
<dbReference type="CDD" id="cd21693">
    <property type="entry name" value="GINS_B_Psf3"/>
    <property type="match status" value="1"/>
</dbReference>
<proteinExistence type="predicted"/>
<feature type="domain" description="DNA replication complex GINS protein PSF3 N-terminal" evidence="1">
    <location>
        <begin position="7"/>
        <end position="59"/>
    </location>
</feature>
<reference evidence="2 3" key="1">
    <citation type="submission" date="2016-11" db="EMBL/GenBank/DDBJ databases">
        <title>The macronuclear genome of Stentor coeruleus: a giant cell with tiny introns.</title>
        <authorList>
            <person name="Slabodnick M."/>
            <person name="Ruby J.G."/>
            <person name="Reiff S.B."/>
            <person name="Swart E.C."/>
            <person name="Gosai S."/>
            <person name="Prabakaran S."/>
            <person name="Witkowska E."/>
            <person name="Larue G.E."/>
            <person name="Fisher S."/>
            <person name="Freeman R.M."/>
            <person name="Gunawardena J."/>
            <person name="Chu W."/>
            <person name="Stover N.A."/>
            <person name="Gregory B.D."/>
            <person name="Nowacki M."/>
            <person name="Derisi J."/>
            <person name="Roy S.W."/>
            <person name="Marshall W.F."/>
            <person name="Sood P."/>
        </authorList>
    </citation>
    <scope>NUCLEOTIDE SEQUENCE [LARGE SCALE GENOMIC DNA]</scope>
    <source>
        <strain evidence="2">WM001</strain>
    </source>
</reference>
<organism evidence="2 3">
    <name type="scientific">Stentor coeruleus</name>
    <dbReference type="NCBI Taxonomy" id="5963"/>
    <lineage>
        <taxon>Eukaryota</taxon>
        <taxon>Sar</taxon>
        <taxon>Alveolata</taxon>
        <taxon>Ciliophora</taxon>
        <taxon>Postciliodesmatophora</taxon>
        <taxon>Heterotrichea</taxon>
        <taxon>Heterotrichida</taxon>
        <taxon>Stentoridae</taxon>
        <taxon>Stentor</taxon>
    </lineage>
</organism>
<accession>A0A1R2AQ19</accession>
<dbReference type="GO" id="GO:0000811">
    <property type="term" value="C:GINS complex"/>
    <property type="evidence" value="ECO:0007669"/>
    <property type="project" value="TreeGrafter"/>
</dbReference>
<dbReference type="SUPFAM" id="SSF160059">
    <property type="entry name" value="PriA/YqbF domain"/>
    <property type="match status" value="1"/>
</dbReference>
<dbReference type="EMBL" id="MPUH01001681">
    <property type="protein sequence ID" value="OMJ66586.1"/>
    <property type="molecule type" value="Genomic_DNA"/>
</dbReference>
<comment type="caution">
    <text evidence="2">The sequence shown here is derived from an EMBL/GenBank/DDBJ whole genome shotgun (WGS) entry which is preliminary data.</text>
</comment>
<name>A0A1R2AQ19_9CILI</name>
<dbReference type="Pfam" id="PF22466">
    <property type="entry name" value="PSF3_N"/>
    <property type="match status" value="1"/>
</dbReference>
<dbReference type="Proteomes" id="UP000187209">
    <property type="component" value="Unassembled WGS sequence"/>
</dbReference>
<dbReference type="Gene3D" id="1.20.58.2050">
    <property type="match status" value="1"/>
</dbReference>
<dbReference type="InterPro" id="IPR038437">
    <property type="entry name" value="GINS_Psf3_sf"/>
</dbReference>
<dbReference type="GO" id="GO:1902975">
    <property type="term" value="P:mitotic DNA replication initiation"/>
    <property type="evidence" value="ECO:0007669"/>
    <property type="project" value="TreeGrafter"/>
</dbReference>
<protein>
    <recommendedName>
        <fullName evidence="1">DNA replication complex GINS protein PSF3 N-terminal domain-containing protein</fullName>
    </recommendedName>
</protein>
<dbReference type="OrthoDB" id="285779at2759"/>
<dbReference type="PANTHER" id="PTHR22768">
    <property type="entry name" value="DNA REPLICATION COMPLEX GINS PROTEIN PSF3"/>
    <property type="match status" value="1"/>
</dbReference>